<dbReference type="EMBL" id="LKCN02000010">
    <property type="protein sequence ID" value="RCI11520.1"/>
    <property type="molecule type" value="Genomic_DNA"/>
</dbReference>
<dbReference type="InterPro" id="IPR019826">
    <property type="entry name" value="Carboxylesterase_B_AS"/>
</dbReference>
<sequence>MIIRTQPIMPKPILLLLLAVITAAAAYHHHPPTVTIDSGPLFGLATTLPGAATKPVNKFLGIPYAAKPDRFRPSKRPQTWTEPRNATAFRPSCIQYISNGEVAPSPELVSDVFNNHQPESEDCLFINAFSPARTGGHRPVVVFIPGGAWQMSNGNFDLSAFSAYEDVVAFTFNYRTNIFGFPITDDIPLRQRNLGVMDQQLALAWVQANARAFGGDPEKVTIWGESAGAMAVDLHLHSYADSAKNRPPFRAAILSSGQMSFGLLAFTPPVNDTQGWRRLASVVGCRDSADQLECMRRVPAADLVANMERANFTPYPVSDGETVTYARAAAWRRGKVARVPLLMSTMAEEGRALLRRNVSIEAFRQAWMPETIISREKAGGIVAAYRRMPGVRNDFDVASAIYTDWVWQCPQQMLANASASLGTAPVWRAYIDASVTELLPPRYRYLGKFHGTDLILLFYVSALYGSGQGVSSQLYAAASYLRAVIGSFVRNPRAGPGWPAVGSSSAPRDVAVVGGRNSSKSAVMVDRNVLDANCGIFSDFLAASEKASDVY</sequence>
<keyword evidence="6" id="KW-1185">Reference proteome</keyword>
<feature type="chain" id="PRO_5016481977" description="Carboxylic ester hydrolase" evidence="3">
    <location>
        <begin position="27"/>
        <end position="551"/>
    </location>
</feature>
<comment type="caution">
    <text evidence="5">The sequence shown here is derived from an EMBL/GenBank/DDBJ whole genome shotgun (WGS) entry which is preliminary data.</text>
</comment>
<evidence type="ECO:0000259" key="4">
    <source>
        <dbReference type="Pfam" id="PF00135"/>
    </source>
</evidence>
<evidence type="ECO:0000256" key="2">
    <source>
        <dbReference type="ARBA" id="ARBA00022801"/>
    </source>
</evidence>
<feature type="signal peptide" evidence="3">
    <location>
        <begin position="1"/>
        <end position="26"/>
    </location>
</feature>
<dbReference type="InterPro" id="IPR050654">
    <property type="entry name" value="AChE-related_enzymes"/>
</dbReference>
<accession>A0A367LAR7</accession>
<dbReference type="STRING" id="1330021.A0A367LAR7"/>
<dbReference type="SUPFAM" id="SSF53474">
    <property type="entry name" value="alpha/beta-Hydrolases"/>
    <property type="match status" value="1"/>
</dbReference>
<protein>
    <recommendedName>
        <fullName evidence="3">Carboxylic ester hydrolase</fullName>
        <ecNumber evidence="3">3.1.1.-</ecNumber>
    </recommendedName>
</protein>
<name>A0A367LAR7_9HYPO</name>
<dbReference type="Proteomes" id="UP000253664">
    <property type="component" value="Unassembled WGS sequence"/>
</dbReference>
<proteinExistence type="inferred from homology"/>
<dbReference type="Gene3D" id="3.40.50.1820">
    <property type="entry name" value="alpha/beta hydrolase"/>
    <property type="match status" value="1"/>
</dbReference>
<dbReference type="PROSITE" id="PS00122">
    <property type="entry name" value="CARBOXYLESTERASE_B_1"/>
    <property type="match status" value="1"/>
</dbReference>
<dbReference type="OrthoDB" id="408631at2759"/>
<keyword evidence="2 3" id="KW-0378">Hydrolase</keyword>
<dbReference type="Pfam" id="PF00135">
    <property type="entry name" value="COesterase"/>
    <property type="match status" value="1"/>
</dbReference>
<gene>
    <name evidence="5" type="ORF">L249_7714</name>
</gene>
<comment type="similarity">
    <text evidence="1 3">Belongs to the type-B carboxylesterase/lipase family.</text>
</comment>
<evidence type="ECO:0000256" key="1">
    <source>
        <dbReference type="ARBA" id="ARBA00005964"/>
    </source>
</evidence>
<evidence type="ECO:0000256" key="3">
    <source>
        <dbReference type="RuleBase" id="RU361235"/>
    </source>
</evidence>
<dbReference type="AlphaFoldDB" id="A0A367LAR7"/>
<keyword evidence="3" id="KW-0732">Signal</keyword>
<organism evidence="5 6">
    <name type="scientific">Ophiocordyceps polyrhachis-furcata BCC 54312</name>
    <dbReference type="NCBI Taxonomy" id="1330021"/>
    <lineage>
        <taxon>Eukaryota</taxon>
        <taxon>Fungi</taxon>
        <taxon>Dikarya</taxon>
        <taxon>Ascomycota</taxon>
        <taxon>Pezizomycotina</taxon>
        <taxon>Sordariomycetes</taxon>
        <taxon>Hypocreomycetidae</taxon>
        <taxon>Hypocreales</taxon>
        <taxon>Ophiocordycipitaceae</taxon>
        <taxon>Ophiocordyceps</taxon>
    </lineage>
</organism>
<dbReference type="PANTHER" id="PTHR43918:SF4">
    <property type="entry name" value="CARBOXYLIC ESTER HYDROLASE"/>
    <property type="match status" value="1"/>
</dbReference>
<dbReference type="GO" id="GO:0052689">
    <property type="term" value="F:carboxylic ester hydrolase activity"/>
    <property type="evidence" value="ECO:0007669"/>
    <property type="project" value="TreeGrafter"/>
</dbReference>
<reference evidence="5 6" key="1">
    <citation type="journal article" date="2015" name="BMC Genomics">
        <title>Insights from the genome of Ophiocordyceps polyrhachis-furcata to pathogenicity and host specificity in insect fungi.</title>
        <authorList>
            <person name="Wichadakul D."/>
            <person name="Kobmoo N."/>
            <person name="Ingsriswang S."/>
            <person name="Tangphatsornruang S."/>
            <person name="Chantasingh D."/>
            <person name="Luangsa-ard J.J."/>
            <person name="Eurwilaichitr L."/>
        </authorList>
    </citation>
    <scope>NUCLEOTIDE SEQUENCE [LARGE SCALE GENOMIC DNA]</scope>
    <source>
        <strain evidence="5 6">BCC 54312</strain>
    </source>
</reference>
<dbReference type="InterPro" id="IPR029058">
    <property type="entry name" value="AB_hydrolase_fold"/>
</dbReference>
<feature type="domain" description="Carboxylesterase type B" evidence="4">
    <location>
        <begin position="31"/>
        <end position="462"/>
    </location>
</feature>
<dbReference type="PANTHER" id="PTHR43918">
    <property type="entry name" value="ACETYLCHOLINESTERASE"/>
    <property type="match status" value="1"/>
</dbReference>
<dbReference type="InterPro" id="IPR002018">
    <property type="entry name" value="CarbesteraseB"/>
</dbReference>
<evidence type="ECO:0000313" key="6">
    <source>
        <dbReference type="Proteomes" id="UP000253664"/>
    </source>
</evidence>
<evidence type="ECO:0000313" key="5">
    <source>
        <dbReference type="EMBL" id="RCI11520.1"/>
    </source>
</evidence>
<dbReference type="EC" id="3.1.1.-" evidence="3"/>